<evidence type="ECO:0000256" key="1">
    <source>
        <dbReference type="ARBA" id="ARBA00000085"/>
    </source>
</evidence>
<accession>A0A418PR36</accession>
<dbReference type="GO" id="GO:0000155">
    <property type="term" value="F:phosphorelay sensor kinase activity"/>
    <property type="evidence" value="ECO:0007669"/>
    <property type="project" value="InterPro"/>
</dbReference>
<dbReference type="EMBL" id="QXML01000005">
    <property type="protein sequence ID" value="RIW15035.1"/>
    <property type="molecule type" value="Genomic_DNA"/>
</dbReference>
<gene>
    <name evidence="7" type="ORF">D0X99_11325</name>
</gene>
<keyword evidence="8" id="KW-1185">Reference proteome</keyword>
<dbReference type="PRINTS" id="PR00344">
    <property type="entry name" value="BCTRLSENSOR"/>
</dbReference>
<feature type="transmembrane region" description="Helical" evidence="4">
    <location>
        <begin position="6"/>
        <end position="27"/>
    </location>
</feature>
<evidence type="ECO:0000259" key="6">
    <source>
        <dbReference type="PROSITE" id="PS50113"/>
    </source>
</evidence>
<feature type="domain" description="PAC" evidence="6">
    <location>
        <begin position="296"/>
        <end position="352"/>
    </location>
</feature>
<dbReference type="Pfam" id="PF16927">
    <property type="entry name" value="HisKA_7TM"/>
    <property type="match status" value="1"/>
</dbReference>
<dbReference type="CDD" id="cd00075">
    <property type="entry name" value="HATPase"/>
    <property type="match status" value="1"/>
</dbReference>
<dbReference type="PROSITE" id="PS50113">
    <property type="entry name" value="PAC"/>
    <property type="match status" value="1"/>
</dbReference>
<name>A0A418PR36_9BACT</name>
<dbReference type="InterPro" id="IPR036890">
    <property type="entry name" value="HATPase_C_sf"/>
</dbReference>
<dbReference type="RefSeq" id="WP_119477940.1">
    <property type="nucleotide sequence ID" value="NZ_QXML01000005.1"/>
</dbReference>
<dbReference type="Gene3D" id="3.30.565.10">
    <property type="entry name" value="Histidine kinase-like ATPase, C-terminal domain"/>
    <property type="match status" value="1"/>
</dbReference>
<dbReference type="CDD" id="cd00082">
    <property type="entry name" value="HisKA"/>
    <property type="match status" value="1"/>
</dbReference>
<feature type="transmembrane region" description="Helical" evidence="4">
    <location>
        <begin position="34"/>
        <end position="53"/>
    </location>
</feature>
<feature type="transmembrane region" description="Helical" evidence="4">
    <location>
        <begin position="98"/>
        <end position="119"/>
    </location>
</feature>
<dbReference type="AlphaFoldDB" id="A0A418PR36"/>
<dbReference type="InterPro" id="IPR000700">
    <property type="entry name" value="PAS-assoc_C"/>
</dbReference>
<dbReference type="InterPro" id="IPR036097">
    <property type="entry name" value="HisK_dim/P_sf"/>
</dbReference>
<dbReference type="Gene3D" id="3.30.450.20">
    <property type="entry name" value="PAS domain"/>
    <property type="match status" value="1"/>
</dbReference>
<dbReference type="SUPFAM" id="SSF55874">
    <property type="entry name" value="ATPase domain of HSP90 chaperone/DNA topoisomerase II/histidine kinase"/>
    <property type="match status" value="1"/>
</dbReference>
<evidence type="ECO:0000256" key="4">
    <source>
        <dbReference type="SAM" id="Phobius"/>
    </source>
</evidence>
<dbReference type="SUPFAM" id="SSF47384">
    <property type="entry name" value="Homodimeric domain of signal transducing histidine kinase"/>
    <property type="match status" value="1"/>
</dbReference>
<keyword evidence="7" id="KW-0808">Transferase</keyword>
<keyword evidence="3" id="KW-0597">Phosphoprotein</keyword>
<comment type="caution">
    <text evidence="7">The sequence shown here is derived from an EMBL/GenBank/DDBJ whole genome shotgun (WGS) entry which is preliminary data.</text>
</comment>
<protein>
    <recommendedName>
        <fullName evidence="2">histidine kinase</fullName>
        <ecNumber evidence="2">2.7.13.3</ecNumber>
    </recommendedName>
</protein>
<evidence type="ECO:0000256" key="2">
    <source>
        <dbReference type="ARBA" id="ARBA00012438"/>
    </source>
</evidence>
<proteinExistence type="predicted"/>
<sequence length="591" mass="67317">MEFILNPYALTLIISSLLVGGLSLFIGLKVEESVRWIVFAMLSFTVWGFFYGLELTAQTVPEMLFWSKLQYIGLLAAPASWLVFALKYTGVDTSNKKWVFPSIFALPILTYIIVLTNTWHHLHYKSNWLITTGPFPLLGIEKGIWYSVQIAFSYVFYFLGTYIIWKRFRYANIHFKLQTRLLIIAGFFPLIINMLYQFSWLKPFEGLDMTPYAFLFTYLFIAVAILRFNLFNLKPVARDKILEVMTRGVIIFDHRNKIIDFNSACKNYFPNPIQVKLGNLAEKIFFDRPEIIDLLNNQERQIIESKVKFSGEESVLKIEAVPISDSKALVSGMMLLFDDITAEIKINERLKKQATELQQLNDLKDKFFSIISHDLKGPVFGVKELIHLTQNGLISEEEFMSMLPEVSKNMEHVAILLENLLAWTSSQLRGEYVQPQILDLNRLVTSQKTLLDRIAVEKSIQIELLGFENSWVKADKNMLELILRNLISNAIKFSNPGSKVVVSNEDLGDMQKLCVKDYGVGISEENLEKLNQGISFTTRGQSNETGTGLGLLLVREYIIKNGGSLSISSTLGEGTKFCISIPKAIQPVSLV</sequence>
<feature type="transmembrane region" description="Helical" evidence="4">
    <location>
        <begin position="144"/>
        <end position="165"/>
    </location>
</feature>
<evidence type="ECO:0000259" key="5">
    <source>
        <dbReference type="PROSITE" id="PS50109"/>
    </source>
</evidence>
<keyword evidence="4" id="KW-1133">Transmembrane helix</keyword>
<dbReference type="SMART" id="SM00387">
    <property type="entry name" value="HATPase_c"/>
    <property type="match status" value="1"/>
</dbReference>
<dbReference type="InterPro" id="IPR005467">
    <property type="entry name" value="His_kinase_dom"/>
</dbReference>
<dbReference type="PANTHER" id="PTHR43547">
    <property type="entry name" value="TWO-COMPONENT HISTIDINE KINASE"/>
    <property type="match status" value="1"/>
</dbReference>
<feature type="transmembrane region" description="Helical" evidence="4">
    <location>
        <begin position="210"/>
        <end position="230"/>
    </location>
</feature>
<dbReference type="InterPro" id="IPR003661">
    <property type="entry name" value="HisK_dim/P_dom"/>
</dbReference>
<comment type="catalytic activity">
    <reaction evidence="1">
        <text>ATP + protein L-histidine = ADP + protein N-phospho-L-histidine.</text>
        <dbReference type="EC" id="2.7.13.3"/>
    </reaction>
</comment>
<dbReference type="Pfam" id="PF02518">
    <property type="entry name" value="HATPase_c"/>
    <property type="match status" value="1"/>
</dbReference>
<keyword evidence="7" id="KW-0418">Kinase</keyword>
<dbReference type="Proteomes" id="UP000283522">
    <property type="component" value="Unassembled WGS sequence"/>
</dbReference>
<dbReference type="Gene3D" id="1.10.287.130">
    <property type="match status" value="1"/>
</dbReference>
<reference evidence="7 8" key="1">
    <citation type="submission" date="2018-09" db="EMBL/GenBank/DDBJ databases">
        <authorList>
            <person name="Wang X."/>
            <person name="Du Z."/>
        </authorList>
    </citation>
    <scope>NUCLEOTIDE SEQUENCE [LARGE SCALE GENOMIC DNA]</scope>
    <source>
        <strain evidence="7 8">N3</strain>
    </source>
</reference>
<feature type="transmembrane region" description="Helical" evidence="4">
    <location>
        <begin position="65"/>
        <end position="86"/>
    </location>
</feature>
<feature type="transmembrane region" description="Helical" evidence="4">
    <location>
        <begin position="177"/>
        <end position="198"/>
    </location>
</feature>
<dbReference type="EC" id="2.7.13.3" evidence="2"/>
<evidence type="ECO:0000313" key="8">
    <source>
        <dbReference type="Proteomes" id="UP000283522"/>
    </source>
</evidence>
<organism evidence="7 8">
    <name type="scientific">Algoriphagus lacus</name>
    <dbReference type="NCBI Taxonomy" id="2056311"/>
    <lineage>
        <taxon>Bacteria</taxon>
        <taxon>Pseudomonadati</taxon>
        <taxon>Bacteroidota</taxon>
        <taxon>Cytophagia</taxon>
        <taxon>Cytophagales</taxon>
        <taxon>Cyclobacteriaceae</taxon>
        <taxon>Algoriphagus</taxon>
    </lineage>
</organism>
<dbReference type="OrthoDB" id="1269247at2"/>
<feature type="domain" description="Histidine kinase" evidence="5">
    <location>
        <begin position="370"/>
        <end position="585"/>
    </location>
</feature>
<keyword evidence="4" id="KW-0472">Membrane</keyword>
<evidence type="ECO:0000256" key="3">
    <source>
        <dbReference type="ARBA" id="ARBA00022553"/>
    </source>
</evidence>
<dbReference type="PROSITE" id="PS50109">
    <property type="entry name" value="HIS_KIN"/>
    <property type="match status" value="1"/>
</dbReference>
<dbReference type="InterPro" id="IPR031621">
    <property type="entry name" value="HisKA_7TM"/>
</dbReference>
<keyword evidence="4" id="KW-0812">Transmembrane</keyword>
<dbReference type="InterPro" id="IPR003594">
    <property type="entry name" value="HATPase_dom"/>
</dbReference>
<dbReference type="InterPro" id="IPR004358">
    <property type="entry name" value="Sig_transdc_His_kin-like_C"/>
</dbReference>
<evidence type="ECO:0000313" key="7">
    <source>
        <dbReference type="EMBL" id="RIW15035.1"/>
    </source>
</evidence>
<dbReference type="PANTHER" id="PTHR43547:SF2">
    <property type="entry name" value="HYBRID SIGNAL TRANSDUCTION HISTIDINE KINASE C"/>
    <property type="match status" value="1"/>
</dbReference>